<dbReference type="AlphaFoldDB" id="A0A2A6C1T7"/>
<reference evidence="2" key="1">
    <citation type="journal article" date="2008" name="Nat. Genet.">
        <title>The Pristionchus pacificus genome provides a unique perspective on nematode lifestyle and parasitism.</title>
        <authorList>
            <person name="Dieterich C."/>
            <person name="Clifton S.W."/>
            <person name="Schuster L.N."/>
            <person name="Chinwalla A."/>
            <person name="Delehaunty K."/>
            <person name="Dinkelacker I."/>
            <person name="Fulton L."/>
            <person name="Fulton R."/>
            <person name="Godfrey J."/>
            <person name="Minx P."/>
            <person name="Mitreva M."/>
            <person name="Roeseler W."/>
            <person name="Tian H."/>
            <person name="Witte H."/>
            <person name="Yang S.P."/>
            <person name="Wilson R.K."/>
            <person name="Sommer R.J."/>
        </authorList>
    </citation>
    <scope>NUCLEOTIDE SEQUENCE [LARGE SCALE GENOMIC DNA]</scope>
    <source>
        <strain evidence="2">PS312</strain>
    </source>
</reference>
<name>A0A2A6C1T7_PRIPA</name>
<proteinExistence type="predicted"/>
<accession>A0A2A6C1T7</accession>
<gene>
    <name evidence="1" type="primary">WBGene00280559</name>
</gene>
<protein>
    <submittedName>
        <fullName evidence="1">Uncharacterized protein</fullName>
    </submittedName>
</protein>
<organism evidence="1 2">
    <name type="scientific">Pristionchus pacificus</name>
    <name type="common">Parasitic nematode worm</name>
    <dbReference type="NCBI Taxonomy" id="54126"/>
    <lineage>
        <taxon>Eukaryota</taxon>
        <taxon>Metazoa</taxon>
        <taxon>Ecdysozoa</taxon>
        <taxon>Nematoda</taxon>
        <taxon>Chromadorea</taxon>
        <taxon>Rhabditida</taxon>
        <taxon>Rhabditina</taxon>
        <taxon>Diplogasteromorpha</taxon>
        <taxon>Diplogasteroidea</taxon>
        <taxon>Neodiplogasteridae</taxon>
        <taxon>Pristionchus</taxon>
    </lineage>
</organism>
<dbReference type="Proteomes" id="UP000005239">
    <property type="component" value="Unassembled WGS sequence"/>
</dbReference>
<reference evidence="1" key="2">
    <citation type="submission" date="2022-06" db="UniProtKB">
        <authorList>
            <consortium name="EnsemblMetazoa"/>
        </authorList>
    </citation>
    <scope>IDENTIFICATION</scope>
    <source>
        <strain evidence="1">PS312</strain>
    </source>
</reference>
<accession>A0A8R1UZP6</accession>
<evidence type="ECO:0000313" key="1">
    <source>
        <dbReference type="EnsemblMetazoa" id="PPA42190.1"/>
    </source>
</evidence>
<sequence>MILDFLNFSDEAQDKIISLLDNDSCHRMVGEQPDEIRFRLSLNENENDNMRHEIVPLMKSMLSRKCNTLSFGKKTRPLNRDVSISLKDAEKLIQFVHQLNMNVSLSTYSDCQPSITQIGFLPYNALINQRRFLSCQSMLRLREVSKFTKDAVETFIIITRLNSLRIHERGNQKDIKLAFWICDRLSCDIWKKFVFAATQKSGAIVNIEDKWPNGFLLWSVLNPEQLDHFLACFKTIVRASEIRTLDIDCVYPEIIPVFSIFLQEKTIGIVNVYTRNQNSADFYPWIDSIKKFGPNMIDFLSVTLTRGAVELILRFADLSKHIRVFLEKKSDLRHDIVKITQSIFERKCEKFTLVDIVNECLLSVSDIERMQKSFHRLVKKVSFSGHTCERSMDIQIGSYTIRVLSKPSKKLVDDYILRAYVSLIRIRDIIERNEMRIEFNMFEE</sequence>
<keyword evidence="2" id="KW-1185">Reference proteome</keyword>
<dbReference type="EnsemblMetazoa" id="PPA42190.1">
    <property type="protein sequence ID" value="PPA42190.1"/>
    <property type="gene ID" value="WBGene00280559"/>
</dbReference>
<evidence type="ECO:0000313" key="2">
    <source>
        <dbReference type="Proteomes" id="UP000005239"/>
    </source>
</evidence>